<keyword evidence="4" id="KW-0472">Membrane</keyword>
<comment type="subcellular location">
    <subcellularLocation>
        <location evidence="1">Membrane</location>
        <topology evidence="1">Multi-pass membrane protein</topology>
    </subcellularLocation>
</comment>
<evidence type="ECO:0000256" key="1">
    <source>
        <dbReference type="ARBA" id="ARBA00004141"/>
    </source>
</evidence>
<name>A0A7D8Z830_9HELO</name>
<evidence type="ECO:0000256" key="4">
    <source>
        <dbReference type="ARBA" id="ARBA00023136"/>
    </source>
</evidence>
<dbReference type="Pfam" id="PF13813">
    <property type="entry name" value="MBOAT_2"/>
    <property type="match status" value="1"/>
</dbReference>
<dbReference type="OrthoDB" id="3547030at2759"/>
<organism evidence="6 7">
    <name type="scientific">Lachnellula cervina</name>
    <dbReference type="NCBI Taxonomy" id="1316786"/>
    <lineage>
        <taxon>Eukaryota</taxon>
        <taxon>Fungi</taxon>
        <taxon>Dikarya</taxon>
        <taxon>Ascomycota</taxon>
        <taxon>Pezizomycotina</taxon>
        <taxon>Leotiomycetes</taxon>
        <taxon>Helotiales</taxon>
        <taxon>Lachnaceae</taxon>
        <taxon>Lachnellula</taxon>
    </lineage>
</organism>
<feature type="non-terminal residue" evidence="6">
    <location>
        <position position="167"/>
    </location>
</feature>
<dbReference type="AlphaFoldDB" id="A0A7D8Z830"/>
<feature type="domain" description="Wax synthase" evidence="5">
    <location>
        <begin position="46"/>
        <end position="116"/>
    </location>
</feature>
<keyword evidence="2" id="KW-0812">Transmembrane</keyword>
<dbReference type="GO" id="GO:0016020">
    <property type="term" value="C:membrane"/>
    <property type="evidence" value="ECO:0007669"/>
    <property type="project" value="UniProtKB-SubCell"/>
</dbReference>
<evidence type="ECO:0000313" key="6">
    <source>
        <dbReference type="EMBL" id="TVY55502.1"/>
    </source>
</evidence>
<evidence type="ECO:0000313" key="7">
    <source>
        <dbReference type="Proteomes" id="UP000481288"/>
    </source>
</evidence>
<dbReference type="Proteomes" id="UP000481288">
    <property type="component" value="Unassembled WGS sequence"/>
</dbReference>
<protein>
    <recommendedName>
        <fullName evidence="5">Wax synthase domain-containing protein</fullName>
    </recommendedName>
</protein>
<evidence type="ECO:0000259" key="5">
    <source>
        <dbReference type="Pfam" id="PF13813"/>
    </source>
</evidence>
<reference evidence="6 7" key="1">
    <citation type="submission" date="2018-05" db="EMBL/GenBank/DDBJ databases">
        <title>Whole genome sequencing for identification of molecular markers to develop diagnostic detection tools for the regulated plant pathogen Lachnellula willkommii.</title>
        <authorList>
            <person name="Giroux E."/>
            <person name="Bilodeau G."/>
        </authorList>
    </citation>
    <scope>NUCLEOTIDE SEQUENCE [LARGE SCALE GENOMIC DNA]</scope>
    <source>
        <strain evidence="6 7">CBS 625.97</strain>
    </source>
</reference>
<sequence length="167" mass="18116">MALLCYLLLDFMAQRLSSPNAPLLFNEALIPVFRRLGEVTVPQLWLRALSIAGFAATFWALEAAMRRLQGPKIIYDVLGLSHGSLAARLCSVVISFALSGVMHSCAGITAGMSPKQLSVLHSFSEQALGVVVEDLVRLAFLKANGQEGKELEKNWPPSLVNRVVGIL</sequence>
<evidence type="ECO:0000256" key="2">
    <source>
        <dbReference type="ARBA" id="ARBA00022692"/>
    </source>
</evidence>
<keyword evidence="7" id="KW-1185">Reference proteome</keyword>
<gene>
    <name evidence="6" type="ORF">LCER1_G002933</name>
</gene>
<proteinExistence type="predicted"/>
<dbReference type="EMBL" id="QGMG01000234">
    <property type="protein sequence ID" value="TVY55502.1"/>
    <property type="molecule type" value="Genomic_DNA"/>
</dbReference>
<dbReference type="InterPro" id="IPR032805">
    <property type="entry name" value="Wax_synthase_dom"/>
</dbReference>
<accession>A0A7D8Z830</accession>
<comment type="caution">
    <text evidence="6">The sequence shown here is derived from an EMBL/GenBank/DDBJ whole genome shotgun (WGS) entry which is preliminary data.</text>
</comment>
<keyword evidence="3" id="KW-1133">Transmembrane helix</keyword>
<evidence type="ECO:0000256" key="3">
    <source>
        <dbReference type="ARBA" id="ARBA00022989"/>
    </source>
</evidence>